<evidence type="ECO:0000256" key="3">
    <source>
        <dbReference type="PROSITE-ProRule" id="PRU00221"/>
    </source>
</evidence>
<dbReference type="Gene3D" id="2.130.10.10">
    <property type="entry name" value="YVTN repeat-like/Quinoprotein amine dehydrogenase"/>
    <property type="match status" value="2"/>
</dbReference>
<feature type="repeat" description="WD" evidence="3">
    <location>
        <begin position="149"/>
        <end position="182"/>
    </location>
</feature>
<keyword evidence="1 3" id="KW-0853">WD repeat</keyword>
<reference evidence="4 5" key="1">
    <citation type="journal article" date="2015" name="Sci. Rep.">
        <title>Chromosome-level genome map provides insights into diverse defense mechanisms in the medicinal fungus Ganoderma sinense.</title>
        <authorList>
            <person name="Zhu Y."/>
            <person name="Xu J."/>
            <person name="Sun C."/>
            <person name="Zhou S."/>
            <person name="Xu H."/>
            <person name="Nelson D.R."/>
            <person name="Qian J."/>
            <person name="Song J."/>
            <person name="Luo H."/>
            <person name="Xiang L."/>
            <person name="Li Y."/>
            <person name="Xu Z."/>
            <person name="Ji A."/>
            <person name="Wang L."/>
            <person name="Lu S."/>
            <person name="Hayward A."/>
            <person name="Sun W."/>
            <person name="Li X."/>
            <person name="Schwartz D.C."/>
            <person name="Wang Y."/>
            <person name="Chen S."/>
        </authorList>
    </citation>
    <scope>NUCLEOTIDE SEQUENCE [LARGE SCALE GENOMIC DNA]</scope>
    <source>
        <strain evidence="4 5">ZZ0214-1</strain>
    </source>
</reference>
<dbReference type="PRINTS" id="PR00320">
    <property type="entry name" value="GPROTEINBRPT"/>
</dbReference>
<organism evidence="4 5">
    <name type="scientific">Ganoderma sinense ZZ0214-1</name>
    <dbReference type="NCBI Taxonomy" id="1077348"/>
    <lineage>
        <taxon>Eukaryota</taxon>
        <taxon>Fungi</taxon>
        <taxon>Dikarya</taxon>
        <taxon>Basidiomycota</taxon>
        <taxon>Agaricomycotina</taxon>
        <taxon>Agaricomycetes</taxon>
        <taxon>Polyporales</taxon>
        <taxon>Polyporaceae</taxon>
        <taxon>Ganoderma</taxon>
    </lineage>
</organism>
<evidence type="ECO:0000256" key="1">
    <source>
        <dbReference type="ARBA" id="ARBA00022574"/>
    </source>
</evidence>
<feature type="repeat" description="WD" evidence="3">
    <location>
        <begin position="199"/>
        <end position="240"/>
    </location>
</feature>
<keyword evidence="5" id="KW-1185">Reference proteome</keyword>
<accession>A0A2G8SQ77</accession>
<comment type="caution">
    <text evidence="4">The sequence shown here is derived from an EMBL/GenBank/DDBJ whole genome shotgun (WGS) entry which is preliminary data.</text>
</comment>
<dbReference type="PROSITE" id="PS50294">
    <property type="entry name" value="WD_REPEATS_REGION"/>
    <property type="match status" value="3"/>
</dbReference>
<dbReference type="CDD" id="cd00200">
    <property type="entry name" value="WD40"/>
    <property type="match status" value="1"/>
</dbReference>
<dbReference type="PANTHER" id="PTHR19848">
    <property type="entry name" value="WD40 REPEAT PROTEIN"/>
    <property type="match status" value="1"/>
</dbReference>
<keyword evidence="2" id="KW-0677">Repeat</keyword>
<dbReference type="Pfam" id="PF00400">
    <property type="entry name" value="WD40"/>
    <property type="match status" value="5"/>
</dbReference>
<dbReference type="SUPFAM" id="SSF50978">
    <property type="entry name" value="WD40 repeat-like"/>
    <property type="match status" value="1"/>
</dbReference>
<protein>
    <submittedName>
        <fullName evidence="4">Transporter</fullName>
    </submittedName>
</protein>
<dbReference type="PROSITE" id="PS00678">
    <property type="entry name" value="WD_REPEATS_1"/>
    <property type="match status" value="1"/>
</dbReference>
<proteinExistence type="predicted"/>
<dbReference type="InterPro" id="IPR019775">
    <property type="entry name" value="WD40_repeat_CS"/>
</dbReference>
<dbReference type="PANTHER" id="PTHR19848:SF8">
    <property type="entry name" value="F-BOX AND WD REPEAT DOMAIN CONTAINING 7"/>
    <property type="match status" value="1"/>
</dbReference>
<feature type="repeat" description="WD" evidence="3">
    <location>
        <begin position="106"/>
        <end position="147"/>
    </location>
</feature>
<dbReference type="InterPro" id="IPR015943">
    <property type="entry name" value="WD40/YVTN_repeat-like_dom_sf"/>
</dbReference>
<name>A0A2G8SQ77_9APHY</name>
<dbReference type="AlphaFoldDB" id="A0A2G8SQ77"/>
<dbReference type="PROSITE" id="PS50082">
    <property type="entry name" value="WD_REPEATS_2"/>
    <property type="match status" value="3"/>
</dbReference>
<dbReference type="Proteomes" id="UP000230002">
    <property type="component" value="Unassembled WGS sequence"/>
</dbReference>
<dbReference type="InterPro" id="IPR001680">
    <property type="entry name" value="WD40_rpt"/>
</dbReference>
<dbReference type="SMART" id="SM00320">
    <property type="entry name" value="WD40"/>
    <property type="match status" value="6"/>
</dbReference>
<gene>
    <name evidence="4" type="ORF">GSI_01570</name>
</gene>
<dbReference type="InterPro" id="IPR020472">
    <property type="entry name" value="WD40_PAC1"/>
</dbReference>
<evidence type="ECO:0000313" key="5">
    <source>
        <dbReference type="Proteomes" id="UP000230002"/>
    </source>
</evidence>
<dbReference type="EMBL" id="AYKW01000002">
    <property type="protein sequence ID" value="PIL35910.1"/>
    <property type="molecule type" value="Genomic_DNA"/>
</dbReference>
<sequence>MEFLNGFPPATLKDVTVQLRGWLCRLAQGASTSWKRLCLGFLNPKSRASSTACATAEIRSGLNSSDSAFALLQRGAFTLTPTTGGYHSYRNFVAGSKLTTYLVISGEGHDDMVRELVASPDGKWVATGSKDSTVILWDTADGTIAQRWIAHSYKPVRALAFSPDGQHLVTCGDDPNVKVWDLGPRADAAQGTPELVAALGGHTYPAPCCTWSPRGDMIASASMDHTIRLWDAHTFRQLHALEHPLHGMNAIALVAFSPDGRWLLSGMPIHRYHVWDAASVALHKSFAAPPDGGGDDEAAYSFPAAAFDRAHASRLALVSEPSSNLVQILDVEAGEELAVLEGSDKMHVWDIAFSPDGTRVVTASLDDKAPISNPCRLTIWDASTGVALFSLRGNERRVSQALFSPCGQYVASASLDSTTKNEWNKHPI</sequence>
<evidence type="ECO:0000313" key="4">
    <source>
        <dbReference type="EMBL" id="PIL35910.1"/>
    </source>
</evidence>
<dbReference type="InterPro" id="IPR036322">
    <property type="entry name" value="WD40_repeat_dom_sf"/>
</dbReference>
<dbReference type="OrthoDB" id="6262491at2759"/>
<evidence type="ECO:0000256" key="2">
    <source>
        <dbReference type="ARBA" id="ARBA00022737"/>
    </source>
</evidence>
<dbReference type="STRING" id="1077348.A0A2G8SQ77"/>